<feature type="modified residue" description="N6-lipoyllysine" evidence="3">
    <location>
        <position position="65"/>
    </location>
</feature>
<dbReference type="InterPro" id="IPR003016">
    <property type="entry name" value="2-oxoA_DH_lipoyl-BS"/>
</dbReference>
<dbReference type="InterPro" id="IPR000089">
    <property type="entry name" value="Biotin_lipoyl"/>
</dbReference>
<dbReference type="EMBL" id="JAAOIW010000012">
    <property type="protein sequence ID" value="NHN33456.1"/>
    <property type="molecule type" value="Genomic_DNA"/>
</dbReference>
<evidence type="ECO:0000256" key="3">
    <source>
        <dbReference type="HAMAP-Rule" id="MF_00272"/>
    </source>
</evidence>
<proteinExistence type="inferred from homology"/>
<dbReference type="InterPro" id="IPR033753">
    <property type="entry name" value="GCV_H/Fam206"/>
</dbReference>
<name>A0ABX0JCF5_9BACL</name>
<sequence>MSEVKDQLFYSKEHEWVEVINENTIRIGITDFAQSQLGDIVFVELPEIGAEVQAEASLGNIESVKTVSDLFAPVTGVVAKVNSTLLDQPEIVNSDAFGEGWMIELEIDASAHEALKQLLTAEQYREYTAE</sequence>
<dbReference type="PANTHER" id="PTHR11715:SF3">
    <property type="entry name" value="GLYCINE CLEAVAGE SYSTEM H PROTEIN-RELATED"/>
    <property type="match status" value="1"/>
</dbReference>
<dbReference type="NCBIfam" id="NF002270">
    <property type="entry name" value="PRK01202.1"/>
    <property type="match status" value="1"/>
</dbReference>
<dbReference type="PROSITE" id="PS00189">
    <property type="entry name" value="LIPOYL"/>
    <property type="match status" value="1"/>
</dbReference>
<accession>A0ABX0JCF5</accession>
<protein>
    <recommendedName>
        <fullName evidence="3">Glycine cleavage system H protein</fullName>
    </recommendedName>
    <alternativeName>
        <fullName evidence="3">Octanoyl/lipoyl carrier protein</fullName>
    </alternativeName>
</protein>
<dbReference type="InterPro" id="IPR017453">
    <property type="entry name" value="GCV_H_sub"/>
</dbReference>
<evidence type="ECO:0000259" key="4">
    <source>
        <dbReference type="PROSITE" id="PS50968"/>
    </source>
</evidence>
<comment type="cofactor">
    <cofactor evidence="3">
        <name>(R)-lipoate</name>
        <dbReference type="ChEBI" id="CHEBI:83088"/>
    </cofactor>
    <text evidence="3">Binds 1 lipoyl cofactor covalently.</text>
</comment>
<comment type="caution">
    <text evidence="5">The sequence shown here is derived from an EMBL/GenBank/DDBJ whole genome shotgun (WGS) entry which is preliminary data.</text>
</comment>
<dbReference type="InterPro" id="IPR011053">
    <property type="entry name" value="Single_hybrid_motif"/>
</dbReference>
<dbReference type="HAMAP" id="MF_00272">
    <property type="entry name" value="GcvH"/>
    <property type="match status" value="1"/>
</dbReference>
<comment type="function">
    <text evidence="3">Is also involved in protein lipoylation via its role as an octanoyl/lipoyl carrier protein intermediate.</text>
</comment>
<dbReference type="RefSeq" id="WP_166153766.1">
    <property type="nucleotide sequence ID" value="NZ_JAAOIW010000012.1"/>
</dbReference>
<feature type="domain" description="Lipoyl-binding" evidence="4">
    <location>
        <begin position="24"/>
        <end position="106"/>
    </location>
</feature>
<evidence type="ECO:0000313" key="5">
    <source>
        <dbReference type="EMBL" id="NHN33456.1"/>
    </source>
</evidence>
<keyword evidence="6" id="KW-1185">Reference proteome</keyword>
<comment type="function">
    <text evidence="3">The glycine cleavage system catalyzes the degradation of glycine. The H protein shuttles the methylamine group of glycine from the P protein to the T protein.</text>
</comment>
<dbReference type="Gene3D" id="2.40.50.100">
    <property type="match status" value="1"/>
</dbReference>
<reference evidence="5" key="1">
    <citation type="submission" date="2020-03" db="EMBL/GenBank/DDBJ databases">
        <title>Draft sequencing of Paenibacilllus sp. S3N08.</title>
        <authorList>
            <person name="Kim D.-U."/>
        </authorList>
    </citation>
    <scope>NUCLEOTIDE SEQUENCE</scope>
    <source>
        <strain evidence="5">S3N08</strain>
    </source>
</reference>
<dbReference type="NCBIfam" id="TIGR00527">
    <property type="entry name" value="gcvH"/>
    <property type="match status" value="1"/>
</dbReference>
<evidence type="ECO:0000256" key="1">
    <source>
        <dbReference type="ARBA" id="ARBA00009249"/>
    </source>
</evidence>
<organism evidence="5 6">
    <name type="scientific">Paenibacillus agricola</name>
    <dbReference type="NCBI Taxonomy" id="2716264"/>
    <lineage>
        <taxon>Bacteria</taxon>
        <taxon>Bacillati</taxon>
        <taxon>Bacillota</taxon>
        <taxon>Bacilli</taxon>
        <taxon>Bacillales</taxon>
        <taxon>Paenibacillaceae</taxon>
        <taxon>Paenibacillus</taxon>
    </lineage>
</organism>
<dbReference type="Proteomes" id="UP001165962">
    <property type="component" value="Unassembled WGS sequence"/>
</dbReference>
<dbReference type="SUPFAM" id="SSF51230">
    <property type="entry name" value="Single hybrid motif"/>
    <property type="match status" value="1"/>
</dbReference>
<comment type="similarity">
    <text evidence="1 3">Belongs to the GcvH family.</text>
</comment>
<evidence type="ECO:0000313" key="6">
    <source>
        <dbReference type="Proteomes" id="UP001165962"/>
    </source>
</evidence>
<gene>
    <name evidence="3 5" type="primary">gcvH</name>
    <name evidence="5" type="ORF">G9U52_26945</name>
</gene>
<dbReference type="CDD" id="cd06848">
    <property type="entry name" value="GCS_H"/>
    <property type="match status" value="1"/>
</dbReference>
<dbReference type="InterPro" id="IPR002930">
    <property type="entry name" value="GCV_H"/>
</dbReference>
<dbReference type="PROSITE" id="PS50968">
    <property type="entry name" value="BIOTINYL_LIPOYL"/>
    <property type="match status" value="1"/>
</dbReference>
<comment type="subunit">
    <text evidence="3">The glycine cleavage system is composed of four proteins: P, T, L and H.</text>
</comment>
<dbReference type="Pfam" id="PF01597">
    <property type="entry name" value="GCV_H"/>
    <property type="match status" value="1"/>
</dbReference>
<dbReference type="PANTHER" id="PTHR11715">
    <property type="entry name" value="GLYCINE CLEAVAGE SYSTEM H PROTEIN"/>
    <property type="match status" value="1"/>
</dbReference>
<keyword evidence="2 3" id="KW-0450">Lipoyl</keyword>
<evidence type="ECO:0000256" key="2">
    <source>
        <dbReference type="ARBA" id="ARBA00022823"/>
    </source>
</evidence>